<reference evidence="2" key="2">
    <citation type="journal article" date="2023" name="ISME Commun">
        <title>Characterization of a bloom-associated alphaproteobacterial lineage, 'Candidatus Phycosocius': insights into freshwater algal-bacterial interactions.</title>
        <authorList>
            <person name="Tanabe Y."/>
            <person name="Yamaguchi H."/>
            <person name="Yoshida M."/>
            <person name="Kai A."/>
            <person name="Okazaki Y."/>
        </authorList>
    </citation>
    <scope>NUCLEOTIDE SEQUENCE</scope>
    <source>
        <strain evidence="2">BOTRYCO-1</strain>
    </source>
</reference>
<dbReference type="Proteomes" id="UP001161064">
    <property type="component" value="Unassembled WGS sequence"/>
</dbReference>
<name>A0ABQ4PVZ3_9PROT</name>
<keyword evidence="1" id="KW-1133">Transmembrane helix</keyword>
<sequence length="101" mass="11060">MNTFKFPGKFPGWPWIGEGIRIAAPIPLTLSAVGLVLILWRGGWPIETAEARVQWLGIALLANIFMIGLALFLTKDGISSFSLKAGAVEVNVNEDEHEKNQ</sequence>
<comment type="caution">
    <text evidence="2">The sequence shown here is derived from an EMBL/GenBank/DDBJ whole genome shotgun (WGS) entry which is preliminary data.</text>
</comment>
<feature type="transmembrane region" description="Helical" evidence="1">
    <location>
        <begin position="20"/>
        <end position="41"/>
    </location>
</feature>
<organism evidence="2 3">
    <name type="scientific">Candidatus Phycosocius spiralis</name>
    <dbReference type="NCBI Taxonomy" id="2815099"/>
    <lineage>
        <taxon>Bacteria</taxon>
        <taxon>Pseudomonadati</taxon>
        <taxon>Pseudomonadota</taxon>
        <taxon>Alphaproteobacteria</taxon>
        <taxon>Caulobacterales</taxon>
        <taxon>Caulobacterales incertae sedis</taxon>
        <taxon>Candidatus Phycosocius</taxon>
    </lineage>
</organism>
<evidence type="ECO:0000256" key="1">
    <source>
        <dbReference type="SAM" id="Phobius"/>
    </source>
</evidence>
<evidence type="ECO:0000313" key="3">
    <source>
        <dbReference type="Proteomes" id="UP001161064"/>
    </source>
</evidence>
<protein>
    <submittedName>
        <fullName evidence="2">Uncharacterized protein</fullName>
    </submittedName>
</protein>
<dbReference type="RefSeq" id="WP_284359939.1">
    <property type="nucleotide sequence ID" value="NZ_BPFZ01000007.1"/>
</dbReference>
<accession>A0ABQ4PVZ3</accession>
<keyword evidence="1" id="KW-0472">Membrane</keyword>
<feature type="transmembrane region" description="Helical" evidence="1">
    <location>
        <begin position="53"/>
        <end position="74"/>
    </location>
</feature>
<reference evidence="2" key="1">
    <citation type="submission" date="2021-05" db="EMBL/GenBank/DDBJ databases">
        <authorList>
            <person name="Tanabe Y."/>
        </authorList>
    </citation>
    <scope>NUCLEOTIDE SEQUENCE</scope>
    <source>
        <strain evidence="2">BOTRYCO-1</strain>
    </source>
</reference>
<dbReference type="EMBL" id="BPFZ01000007">
    <property type="protein sequence ID" value="GIU67159.1"/>
    <property type="molecule type" value="Genomic_DNA"/>
</dbReference>
<evidence type="ECO:0000313" key="2">
    <source>
        <dbReference type="EMBL" id="GIU67159.1"/>
    </source>
</evidence>
<keyword evidence="3" id="KW-1185">Reference proteome</keyword>
<proteinExistence type="predicted"/>
<gene>
    <name evidence="2" type="ORF">PsB1_1313</name>
</gene>
<keyword evidence="1" id="KW-0812">Transmembrane</keyword>